<evidence type="ECO:0000313" key="3">
    <source>
        <dbReference type="Proteomes" id="UP000012283"/>
    </source>
</evidence>
<dbReference type="eggNOG" id="COG2267">
    <property type="taxonomic scope" value="Bacteria"/>
</dbReference>
<dbReference type="PATRIC" id="fig|1308866.3.peg.1340"/>
<dbReference type="PANTHER" id="PTHR43798:SF33">
    <property type="entry name" value="HYDROLASE, PUTATIVE (AFU_ORTHOLOGUE AFUA_2G14860)-RELATED"/>
    <property type="match status" value="1"/>
</dbReference>
<accession>N4WD08</accession>
<dbReference type="InterPro" id="IPR029058">
    <property type="entry name" value="AB_hydrolase_fold"/>
</dbReference>
<proteinExistence type="predicted"/>
<dbReference type="RefSeq" id="WP_003467006.1">
    <property type="nucleotide sequence ID" value="NZ_APML01000022.1"/>
</dbReference>
<dbReference type="AlphaFoldDB" id="N4WD08"/>
<keyword evidence="2" id="KW-0378">Hydrolase</keyword>
<dbReference type="InterPro" id="IPR000073">
    <property type="entry name" value="AB_hydrolase_1"/>
</dbReference>
<organism evidence="2 3">
    <name type="scientific">Gracilibacillus halophilus YIM-C55.5</name>
    <dbReference type="NCBI Taxonomy" id="1308866"/>
    <lineage>
        <taxon>Bacteria</taxon>
        <taxon>Bacillati</taxon>
        <taxon>Bacillota</taxon>
        <taxon>Bacilli</taxon>
        <taxon>Bacillales</taxon>
        <taxon>Bacillaceae</taxon>
        <taxon>Gracilibacillus</taxon>
    </lineage>
</organism>
<sequence>MATSFRYHNHVIHYQYKISKQKDATQHILLLHGFLASMYSFRNICSKLQEKFHVITIDIPPFGFSSKNAQATYTYREMTSVIATLLEKLQIDRLHIIGHSMGGQLALRFAYHYPNHVNQLTLLAPCCFMKKTPFFVNLACRAPLASTYTRHLLRKKGVREILRQSVFHDTIIKDKMIPPYKQPFQDKQIYPCLLRWVEDHEGDLDETQLRQIQQPTTIFWGIEDAILPVELAYELIRFLPNAVLHVLSEVGHLIPEEATYTVASFCLTE</sequence>
<evidence type="ECO:0000313" key="2">
    <source>
        <dbReference type="EMBL" id="ENH97109.1"/>
    </source>
</evidence>
<comment type="caution">
    <text evidence="2">The sequence shown here is derived from an EMBL/GenBank/DDBJ whole genome shotgun (WGS) entry which is preliminary data.</text>
</comment>
<dbReference type="OrthoDB" id="9797695at2"/>
<dbReference type="InterPro" id="IPR050266">
    <property type="entry name" value="AB_hydrolase_sf"/>
</dbReference>
<protein>
    <submittedName>
        <fullName evidence="2">Hydrolase</fullName>
    </submittedName>
</protein>
<evidence type="ECO:0000259" key="1">
    <source>
        <dbReference type="Pfam" id="PF00561"/>
    </source>
</evidence>
<dbReference type="STRING" id="1308866.J416_06647"/>
<dbReference type="Proteomes" id="UP000012283">
    <property type="component" value="Unassembled WGS sequence"/>
</dbReference>
<dbReference type="GO" id="GO:0016020">
    <property type="term" value="C:membrane"/>
    <property type="evidence" value="ECO:0007669"/>
    <property type="project" value="TreeGrafter"/>
</dbReference>
<gene>
    <name evidence="2" type="ORF">J416_06647</name>
</gene>
<name>N4WD08_9BACI</name>
<reference evidence="2 3" key="1">
    <citation type="submission" date="2013-03" db="EMBL/GenBank/DDBJ databases">
        <title>Draft genome sequence of Gracibacillus halophilus YIM-C55.5, a moderately halophilic and thermophilic organism from the Xiaochaidamu salt lake.</title>
        <authorList>
            <person name="Sugumar T."/>
            <person name="Polireddy D.R."/>
            <person name="Antony A."/>
            <person name="Madhava Y.R."/>
            <person name="Sivakumar N."/>
        </authorList>
    </citation>
    <scope>NUCLEOTIDE SEQUENCE [LARGE SCALE GENOMIC DNA]</scope>
    <source>
        <strain evidence="2 3">YIM-C55.5</strain>
    </source>
</reference>
<dbReference type="Pfam" id="PF00561">
    <property type="entry name" value="Abhydrolase_1"/>
    <property type="match status" value="1"/>
</dbReference>
<dbReference type="EMBL" id="APML01000022">
    <property type="protein sequence ID" value="ENH97109.1"/>
    <property type="molecule type" value="Genomic_DNA"/>
</dbReference>
<dbReference type="PANTHER" id="PTHR43798">
    <property type="entry name" value="MONOACYLGLYCEROL LIPASE"/>
    <property type="match status" value="1"/>
</dbReference>
<dbReference type="SUPFAM" id="SSF53474">
    <property type="entry name" value="alpha/beta-Hydrolases"/>
    <property type="match status" value="1"/>
</dbReference>
<dbReference type="Gene3D" id="3.40.50.1820">
    <property type="entry name" value="alpha/beta hydrolase"/>
    <property type="match status" value="1"/>
</dbReference>
<feature type="domain" description="AB hydrolase-1" evidence="1">
    <location>
        <begin position="27"/>
        <end position="257"/>
    </location>
</feature>
<dbReference type="PRINTS" id="PR00111">
    <property type="entry name" value="ABHYDROLASE"/>
</dbReference>
<dbReference type="GO" id="GO:0016787">
    <property type="term" value="F:hydrolase activity"/>
    <property type="evidence" value="ECO:0007669"/>
    <property type="project" value="UniProtKB-KW"/>
</dbReference>
<keyword evidence="3" id="KW-1185">Reference proteome</keyword>